<protein>
    <recommendedName>
        <fullName evidence="4">XapX domain-containing protein</fullName>
    </recommendedName>
</protein>
<keyword evidence="3" id="KW-1185">Reference proteome</keyword>
<dbReference type="EMBL" id="JBHTBF010000001">
    <property type="protein sequence ID" value="MFC7316004.1"/>
    <property type="molecule type" value="Genomic_DNA"/>
</dbReference>
<dbReference type="AlphaFoldDB" id="A0ABD6A5Y1"/>
<comment type="caution">
    <text evidence="2">The sequence shown here is derived from an EMBL/GenBank/DDBJ whole genome shotgun (WGS) entry which is preliminary data.</text>
</comment>
<dbReference type="RefSeq" id="WP_276305775.1">
    <property type="nucleotide sequence ID" value="NZ_CP119992.1"/>
</dbReference>
<feature type="region of interest" description="Disordered" evidence="1">
    <location>
        <begin position="47"/>
        <end position="98"/>
    </location>
</feature>
<name>A0ABD6A5Y1_9EURY</name>
<gene>
    <name evidence="2" type="ORF">ACFQPE_04240</name>
</gene>
<evidence type="ECO:0000313" key="3">
    <source>
        <dbReference type="Proteomes" id="UP001596547"/>
    </source>
</evidence>
<feature type="compositionally biased region" description="Basic and acidic residues" evidence="1">
    <location>
        <begin position="55"/>
        <end position="67"/>
    </location>
</feature>
<evidence type="ECO:0008006" key="4">
    <source>
        <dbReference type="Google" id="ProtNLM"/>
    </source>
</evidence>
<evidence type="ECO:0000256" key="1">
    <source>
        <dbReference type="SAM" id="MobiDB-lite"/>
    </source>
</evidence>
<sequence>MNRMRMVGLALTALALCGYVLGVVAPYPGRSITVTGVMVGIALAAMSDPRQSSSRTREPSRDPRRFDGGGSTDGRDAPGSPSTFDGADVRAGTGGDRA</sequence>
<organism evidence="2 3">
    <name type="scientific">Halomarina halobia</name>
    <dbReference type="NCBI Taxonomy" id="3033386"/>
    <lineage>
        <taxon>Archaea</taxon>
        <taxon>Methanobacteriati</taxon>
        <taxon>Methanobacteriota</taxon>
        <taxon>Stenosarchaea group</taxon>
        <taxon>Halobacteria</taxon>
        <taxon>Halobacteriales</taxon>
        <taxon>Natronomonadaceae</taxon>
        <taxon>Halomarina</taxon>
    </lineage>
</organism>
<evidence type="ECO:0000313" key="2">
    <source>
        <dbReference type="EMBL" id="MFC7316004.1"/>
    </source>
</evidence>
<accession>A0ABD6A5Y1</accession>
<dbReference type="GeneID" id="79314984"/>
<reference evidence="2 3" key="1">
    <citation type="journal article" date="2019" name="Int. J. Syst. Evol. Microbiol.">
        <title>The Global Catalogue of Microorganisms (GCM) 10K type strain sequencing project: providing services to taxonomists for standard genome sequencing and annotation.</title>
        <authorList>
            <consortium name="The Broad Institute Genomics Platform"/>
            <consortium name="The Broad Institute Genome Sequencing Center for Infectious Disease"/>
            <person name="Wu L."/>
            <person name="Ma J."/>
        </authorList>
    </citation>
    <scope>NUCLEOTIDE SEQUENCE [LARGE SCALE GENOMIC DNA]</scope>
    <source>
        <strain evidence="2 3">PSR21</strain>
    </source>
</reference>
<proteinExistence type="predicted"/>
<dbReference type="Proteomes" id="UP001596547">
    <property type="component" value="Unassembled WGS sequence"/>
</dbReference>